<dbReference type="PANTHER" id="PTHR42760">
    <property type="entry name" value="SHORT-CHAIN DEHYDROGENASES/REDUCTASES FAMILY MEMBER"/>
    <property type="match status" value="1"/>
</dbReference>
<sequence length="238" mass="24899">MSRLGNAVVTGGARNIGLGIARRLAADGWRVFVLDIAEPEGEALRPDAQQVDLSDPEATTAALEYILAQGPVTCLVNNVGIVKPAPFDAVDIDDLDSIMHLNLRPSILAAKLLVPGMRQAGGGRIVMNTSRVTKGKIDRTLYSASKGAIQSMARTWALELATDGITVNCVAPGPIATSAFWENNPKEAPETRAIVDAVPIGRMGTPEDVAQAVSFFADARSGFITGQTVFVCGGTAVG</sequence>
<dbReference type="PANTHER" id="PTHR42760:SF129">
    <property type="entry name" value="OXIDOREDUCTASE"/>
    <property type="match status" value="1"/>
</dbReference>
<dbReference type="AlphaFoldDB" id="A0A1G7TDK6"/>
<evidence type="ECO:0000256" key="1">
    <source>
        <dbReference type="ARBA" id="ARBA00006484"/>
    </source>
</evidence>
<dbReference type="Proteomes" id="UP000199399">
    <property type="component" value="Unassembled WGS sequence"/>
</dbReference>
<dbReference type="STRING" id="218672.SAMN04489759_106161"/>
<dbReference type="EMBL" id="FNBP01000006">
    <property type="protein sequence ID" value="SDG32729.1"/>
    <property type="molecule type" value="Genomic_DNA"/>
</dbReference>
<gene>
    <name evidence="2" type="ORF">SAMN04489759_106161</name>
</gene>
<dbReference type="RefSeq" id="WP_093742698.1">
    <property type="nucleotide sequence ID" value="NZ_FNBP01000006.1"/>
</dbReference>
<proteinExistence type="inferred from homology"/>
<dbReference type="PRINTS" id="PR00080">
    <property type="entry name" value="SDRFAMILY"/>
</dbReference>
<dbReference type="FunFam" id="3.40.50.720:FF:000084">
    <property type="entry name" value="Short-chain dehydrogenase reductase"/>
    <property type="match status" value="1"/>
</dbReference>
<dbReference type="GO" id="GO:0030497">
    <property type="term" value="P:fatty acid elongation"/>
    <property type="evidence" value="ECO:0007669"/>
    <property type="project" value="TreeGrafter"/>
</dbReference>
<dbReference type="OrthoDB" id="9779623at2"/>
<evidence type="ECO:0000313" key="2">
    <source>
        <dbReference type="EMBL" id="SDG32729.1"/>
    </source>
</evidence>
<organism evidence="2 3">
    <name type="scientific">Sulfitobacter delicatus</name>
    <dbReference type="NCBI Taxonomy" id="218672"/>
    <lineage>
        <taxon>Bacteria</taxon>
        <taxon>Pseudomonadati</taxon>
        <taxon>Pseudomonadota</taxon>
        <taxon>Alphaproteobacteria</taxon>
        <taxon>Rhodobacterales</taxon>
        <taxon>Roseobacteraceae</taxon>
        <taxon>Sulfitobacter</taxon>
    </lineage>
</organism>
<comment type="similarity">
    <text evidence="1">Belongs to the short-chain dehydrogenases/reductases (SDR) family.</text>
</comment>
<accession>A0A1G7TDK6</accession>
<reference evidence="3" key="1">
    <citation type="submission" date="2016-10" db="EMBL/GenBank/DDBJ databases">
        <authorList>
            <person name="Varghese N."/>
            <person name="Submissions S."/>
        </authorList>
    </citation>
    <scope>NUCLEOTIDE SEQUENCE [LARGE SCALE GENOMIC DNA]</scope>
    <source>
        <strain evidence="3">DSM 16477</strain>
    </source>
</reference>
<dbReference type="InterPro" id="IPR002347">
    <property type="entry name" value="SDR_fam"/>
</dbReference>
<dbReference type="InterPro" id="IPR036291">
    <property type="entry name" value="NAD(P)-bd_dom_sf"/>
</dbReference>
<dbReference type="PRINTS" id="PR00081">
    <property type="entry name" value="GDHRDH"/>
</dbReference>
<dbReference type="CDD" id="cd05233">
    <property type="entry name" value="SDR_c"/>
    <property type="match status" value="1"/>
</dbReference>
<name>A0A1G7TDK6_9RHOB</name>
<dbReference type="GO" id="GO:0016616">
    <property type="term" value="F:oxidoreductase activity, acting on the CH-OH group of donors, NAD or NADP as acceptor"/>
    <property type="evidence" value="ECO:0007669"/>
    <property type="project" value="TreeGrafter"/>
</dbReference>
<keyword evidence="3" id="KW-1185">Reference proteome</keyword>
<dbReference type="Gene3D" id="3.40.50.720">
    <property type="entry name" value="NAD(P)-binding Rossmann-like Domain"/>
    <property type="match status" value="1"/>
</dbReference>
<evidence type="ECO:0000313" key="3">
    <source>
        <dbReference type="Proteomes" id="UP000199399"/>
    </source>
</evidence>
<dbReference type="Pfam" id="PF13561">
    <property type="entry name" value="adh_short_C2"/>
    <property type="match status" value="1"/>
</dbReference>
<dbReference type="SUPFAM" id="SSF51735">
    <property type="entry name" value="NAD(P)-binding Rossmann-fold domains"/>
    <property type="match status" value="1"/>
</dbReference>
<protein>
    <submittedName>
        <fullName evidence="2">NAD(P)-dependent dehydrogenase, short-chain alcohol dehydrogenase family</fullName>
    </submittedName>
</protein>